<name>A0ABM9HEK3_9BACT</name>
<keyword evidence="2 4" id="KW-0169">Cobalamin biosynthesis</keyword>
<sequence>MTAKTLMVQGTGSGVGKSVITAALCRWFYLKGWKVAPFKAQNMSLNAYVCEDGGEIGRAQAFQAEACGIAPTVQMNPVLMKPAGDNLSQVIVMGRPAHTRNAKDYYRGKPAYLQQVKDALNGLRQCHDLVILEGAGSPAEINLRSMDFVNMEMAKLAEAPVLLVGDIDRGGVFAWMKGTYDLLSADERDRVAGFLINKFRGDLDLLKPGLRQFEDLVGKPVLGVIPFDHNLFVDEEDSLPFGTHGEMKTDAGLLDVAILRVPRIANFTDFSPLMEDPAVAVRYVWTEAQLGSPDLIILPGTKNTLDDMRFLKTQGLDQALHRCHKAGTLIFGICGGFQMMGRELHDPEQVESKAGRIEALNLLPVTTTMMPEKITRQVRLTTQANSVLEAGLEAWGYEIHNGTSQVEPPYSALFQSTSDENTDALGIADATGTLIGTYLHGILDNDSLRHAVLNHVRRHRNIPQVKEPFDYQAFRSRQWDRLADWLEASLDMKQIEALLHE</sequence>
<evidence type="ECO:0000259" key="5">
    <source>
        <dbReference type="Pfam" id="PF01656"/>
    </source>
</evidence>
<feature type="domain" description="CobB/CobQ-like glutamine amidotransferase" evidence="6">
    <location>
        <begin position="255"/>
        <end position="446"/>
    </location>
</feature>
<dbReference type="InterPro" id="IPR002586">
    <property type="entry name" value="CobQ/CobB/MinD/ParA_Nub-bd_dom"/>
</dbReference>
<dbReference type="InterPro" id="IPR029062">
    <property type="entry name" value="Class_I_gatase-like"/>
</dbReference>
<keyword evidence="8" id="KW-1185">Reference proteome</keyword>
<evidence type="ECO:0000256" key="3">
    <source>
        <dbReference type="ARBA" id="ARBA00022962"/>
    </source>
</evidence>
<dbReference type="Pfam" id="PF01656">
    <property type="entry name" value="CbiA"/>
    <property type="match status" value="1"/>
</dbReference>
<comment type="pathway">
    <text evidence="1 4">Cofactor biosynthesis; adenosylcobalamin biosynthesis.</text>
</comment>
<organism evidence="7 8">
    <name type="scientific">Nitrospina watsonii</name>
    <dbReference type="NCBI Taxonomy" id="1323948"/>
    <lineage>
        <taxon>Bacteria</taxon>
        <taxon>Pseudomonadati</taxon>
        <taxon>Nitrospinota/Tectimicrobiota group</taxon>
        <taxon>Nitrospinota</taxon>
        <taxon>Nitrospinia</taxon>
        <taxon>Nitrospinales</taxon>
        <taxon>Nitrospinaceae</taxon>
        <taxon>Nitrospina</taxon>
    </lineage>
</organism>
<dbReference type="SUPFAM" id="SSF52317">
    <property type="entry name" value="Class I glutamine amidotransferase-like"/>
    <property type="match status" value="1"/>
</dbReference>
<proteinExistence type="inferred from homology"/>
<dbReference type="HAMAP" id="MF_00028">
    <property type="entry name" value="CobQ"/>
    <property type="match status" value="1"/>
</dbReference>
<dbReference type="EMBL" id="OX336137">
    <property type="protein sequence ID" value="CAI2718583.1"/>
    <property type="molecule type" value="Genomic_DNA"/>
</dbReference>
<dbReference type="PANTHER" id="PTHR21343:SF1">
    <property type="entry name" value="COBYRIC ACID SYNTHASE"/>
    <property type="match status" value="1"/>
</dbReference>
<evidence type="ECO:0000313" key="7">
    <source>
        <dbReference type="EMBL" id="CAI2718583.1"/>
    </source>
</evidence>
<dbReference type="Proteomes" id="UP001157733">
    <property type="component" value="Chromosome"/>
</dbReference>
<evidence type="ECO:0000256" key="1">
    <source>
        <dbReference type="ARBA" id="ARBA00004953"/>
    </source>
</evidence>
<comment type="function">
    <text evidence="4">Catalyzes amidations at positions B, D, E, and G on adenosylcobyrinic A,C-diamide. NH(2) groups are provided by glutamine, and one molecule of ATP is hydrogenolyzed for each amidation.</text>
</comment>
<feature type="active site" description="Nucleophile" evidence="4">
    <location>
        <position position="334"/>
    </location>
</feature>
<dbReference type="InterPro" id="IPR027417">
    <property type="entry name" value="P-loop_NTPase"/>
</dbReference>
<dbReference type="NCBIfam" id="NF001989">
    <property type="entry name" value="PRK00784.1"/>
    <property type="match status" value="1"/>
</dbReference>
<evidence type="ECO:0000313" key="8">
    <source>
        <dbReference type="Proteomes" id="UP001157733"/>
    </source>
</evidence>
<protein>
    <recommendedName>
        <fullName evidence="4">Cobyric acid synthase</fullName>
    </recommendedName>
</protein>
<reference evidence="7 8" key="1">
    <citation type="submission" date="2022-09" db="EMBL/GenBank/DDBJ databases">
        <authorList>
            <person name="Kop L."/>
        </authorList>
    </citation>
    <scope>NUCLEOTIDE SEQUENCE [LARGE SCALE GENOMIC DNA]</scope>
    <source>
        <strain evidence="7 8">347</strain>
    </source>
</reference>
<feature type="domain" description="CobQ/CobB/MinD/ParA nucleotide binding" evidence="5">
    <location>
        <begin position="6"/>
        <end position="232"/>
    </location>
</feature>
<dbReference type="PANTHER" id="PTHR21343">
    <property type="entry name" value="DETHIOBIOTIN SYNTHETASE"/>
    <property type="match status" value="1"/>
</dbReference>
<dbReference type="CDD" id="cd01750">
    <property type="entry name" value="GATase1_CobQ"/>
    <property type="match status" value="1"/>
</dbReference>
<evidence type="ECO:0000256" key="4">
    <source>
        <dbReference type="HAMAP-Rule" id="MF_00028"/>
    </source>
</evidence>
<dbReference type="InterPro" id="IPR047045">
    <property type="entry name" value="CobQ_N"/>
</dbReference>
<gene>
    <name evidence="4 7" type="primary">cobQ</name>
    <name evidence="7" type="ORF">NSPWAT_1724</name>
</gene>
<evidence type="ECO:0000259" key="6">
    <source>
        <dbReference type="Pfam" id="PF07685"/>
    </source>
</evidence>
<feature type="active site" evidence="4">
    <location>
        <position position="440"/>
    </location>
</feature>
<dbReference type="Gene3D" id="3.40.50.300">
    <property type="entry name" value="P-loop containing nucleotide triphosphate hydrolases"/>
    <property type="match status" value="1"/>
</dbReference>
<dbReference type="SUPFAM" id="SSF52540">
    <property type="entry name" value="P-loop containing nucleoside triphosphate hydrolases"/>
    <property type="match status" value="1"/>
</dbReference>
<dbReference type="PROSITE" id="PS51274">
    <property type="entry name" value="GATASE_COBBQ"/>
    <property type="match status" value="1"/>
</dbReference>
<accession>A0ABM9HEK3</accession>
<dbReference type="RefSeq" id="WP_282011475.1">
    <property type="nucleotide sequence ID" value="NZ_OX336137.1"/>
</dbReference>
<dbReference type="InterPro" id="IPR004459">
    <property type="entry name" value="CobQ_synth"/>
</dbReference>
<dbReference type="Pfam" id="PF07685">
    <property type="entry name" value="GATase_3"/>
    <property type="match status" value="1"/>
</dbReference>
<evidence type="ECO:0000256" key="2">
    <source>
        <dbReference type="ARBA" id="ARBA00022573"/>
    </source>
</evidence>
<keyword evidence="3 4" id="KW-0315">Glutamine amidotransferase</keyword>
<dbReference type="NCBIfam" id="TIGR00313">
    <property type="entry name" value="cobQ"/>
    <property type="match status" value="1"/>
</dbReference>
<dbReference type="Gene3D" id="3.40.50.880">
    <property type="match status" value="1"/>
</dbReference>
<dbReference type="InterPro" id="IPR011698">
    <property type="entry name" value="GATase_3"/>
</dbReference>
<dbReference type="CDD" id="cd05389">
    <property type="entry name" value="CobQ_N"/>
    <property type="match status" value="1"/>
</dbReference>
<comment type="similarity">
    <text evidence="4">Belongs to the CobB/CobQ family. CobQ subfamily.</text>
</comment>
<dbReference type="InterPro" id="IPR033949">
    <property type="entry name" value="CobQ_GATase1"/>
</dbReference>